<protein>
    <submittedName>
        <fullName evidence="4">Two-component system, chemotaxis family, response regulator CheY</fullName>
    </submittedName>
</protein>
<dbReference type="InterPro" id="IPR050595">
    <property type="entry name" value="Bact_response_regulator"/>
</dbReference>
<evidence type="ECO:0000259" key="3">
    <source>
        <dbReference type="PROSITE" id="PS50110"/>
    </source>
</evidence>
<feature type="modified residue" description="4-aspartylphosphate" evidence="2">
    <location>
        <position position="62"/>
    </location>
</feature>
<proteinExistence type="predicted"/>
<organism evidence="4 5">
    <name type="scientific">Pseudobacteriovorax antillogorgiicola</name>
    <dbReference type="NCBI Taxonomy" id="1513793"/>
    <lineage>
        <taxon>Bacteria</taxon>
        <taxon>Pseudomonadati</taxon>
        <taxon>Bdellovibrionota</taxon>
        <taxon>Oligoflexia</taxon>
        <taxon>Oligoflexales</taxon>
        <taxon>Pseudobacteriovoracaceae</taxon>
        <taxon>Pseudobacteriovorax</taxon>
    </lineage>
</organism>
<evidence type="ECO:0000313" key="5">
    <source>
        <dbReference type="Proteomes" id="UP000192907"/>
    </source>
</evidence>
<keyword evidence="1 2" id="KW-0597">Phosphoprotein</keyword>
<dbReference type="PANTHER" id="PTHR44591:SF25">
    <property type="entry name" value="CHEMOTAXIS TWO-COMPONENT RESPONSE REGULATOR"/>
    <property type="match status" value="1"/>
</dbReference>
<dbReference type="PROSITE" id="PS50110">
    <property type="entry name" value="RESPONSE_REGULATORY"/>
    <property type="match status" value="1"/>
</dbReference>
<reference evidence="5" key="1">
    <citation type="submission" date="2017-04" db="EMBL/GenBank/DDBJ databases">
        <authorList>
            <person name="Varghese N."/>
            <person name="Submissions S."/>
        </authorList>
    </citation>
    <scope>NUCLEOTIDE SEQUENCE [LARGE SCALE GENOMIC DNA]</scope>
    <source>
        <strain evidence="5">RKEM611</strain>
    </source>
</reference>
<evidence type="ECO:0000313" key="4">
    <source>
        <dbReference type="EMBL" id="SMF16655.1"/>
    </source>
</evidence>
<dbReference type="Pfam" id="PF00072">
    <property type="entry name" value="Response_reg"/>
    <property type="match status" value="1"/>
</dbReference>
<evidence type="ECO:0000256" key="1">
    <source>
        <dbReference type="ARBA" id="ARBA00022553"/>
    </source>
</evidence>
<dbReference type="STRING" id="1513793.SAMN06296036_10656"/>
<dbReference type="InterPro" id="IPR011006">
    <property type="entry name" value="CheY-like_superfamily"/>
</dbReference>
<dbReference type="Gene3D" id="3.40.50.2300">
    <property type="match status" value="1"/>
</dbReference>
<dbReference type="Proteomes" id="UP000192907">
    <property type="component" value="Unassembled WGS sequence"/>
</dbReference>
<dbReference type="GO" id="GO:0000160">
    <property type="term" value="P:phosphorelay signal transduction system"/>
    <property type="evidence" value="ECO:0007669"/>
    <property type="project" value="InterPro"/>
</dbReference>
<dbReference type="EMBL" id="FWZT01000006">
    <property type="protein sequence ID" value="SMF16655.1"/>
    <property type="molecule type" value="Genomic_DNA"/>
</dbReference>
<name>A0A1Y6BKY6_9BACT</name>
<keyword evidence="5" id="KW-1185">Reference proteome</keyword>
<dbReference type="AlphaFoldDB" id="A0A1Y6BKY6"/>
<dbReference type="InterPro" id="IPR001789">
    <property type="entry name" value="Sig_transdc_resp-reg_receiver"/>
</dbReference>
<gene>
    <name evidence="4" type="ORF">SAMN06296036_10656</name>
</gene>
<dbReference type="RefSeq" id="WP_132318028.1">
    <property type="nucleotide sequence ID" value="NZ_FWZT01000006.1"/>
</dbReference>
<sequence>MKKSFRVMVVEDDDDVRDLIAFILEDGALSDYQLELVVDQAADGLEALNKAQEEDYDLITVDMNMPRFDGLHLVSAIRDHNGPNQATPCLIISSDTPYHSSRYDVETWSQVFWLEKPIDHKKLVHKVMLSLLPNLKAS</sequence>
<dbReference type="PANTHER" id="PTHR44591">
    <property type="entry name" value="STRESS RESPONSE REGULATOR PROTEIN 1"/>
    <property type="match status" value="1"/>
</dbReference>
<dbReference type="OrthoDB" id="9813953at2"/>
<accession>A0A1Y6BKY6</accession>
<evidence type="ECO:0000256" key="2">
    <source>
        <dbReference type="PROSITE-ProRule" id="PRU00169"/>
    </source>
</evidence>
<dbReference type="SMART" id="SM00448">
    <property type="entry name" value="REC"/>
    <property type="match status" value="1"/>
</dbReference>
<dbReference type="SUPFAM" id="SSF52172">
    <property type="entry name" value="CheY-like"/>
    <property type="match status" value="1"/>
</dbReference>
<feature type="domain" description="Response regulatory" evidence="3">
    <location>
        <begin position="6"/>
        <end position="131"/>
    </location>
</feature>